<feature type="transmembrane region" description="Helical" evidence="9">
    <location>
        <begin position="195"/>
        <end position="214"/>
    </location>
</feature>
<keyword evidence="6 9" id="KW-1133">Transmembrane helix</keyword>
<evidence type="ECO:0000256" key="4">
    <source>
        <dbReference type="ARBA" id="ARBA00022679"/>
    </source>
</evidence>
<dbReference type="EMBL" id="AP014800">
    <property type="protein sequence ID" value="BAQ68225.1"/>
    <property type="molecule type" value="Genomic_DNA"/>
</dbReference>
<dbReference type="Gene3D" id="3.60.110.10">
    <property type="entry name" value="Carbon-nitrogen hydrolase"/>
    <property type="match status" value="1"/>
</dbReference>
<dbReference type="NCBIfam" id="TIGR00546">
    <property type="entry name" value="lnt"/>
    <property type="match status" value="1"/>
</dbReference>
<comment type="function">
    <text evidence="9">Catalyzes the phospholipid dependent N-acylation of the N-terminal cysteine of apolipoprotein, the last step in lipoprotein maturation.</text>
</comment>
<dbReference type="PANTHER" id="PTHR38686">
    <property type="entry name" value="APOLIPOPROTEIN N-ACYLTRANSFERASE"/>
    <property type="match status" value="1"/>
</dbReference>
<dbReference type="Proteomes" id="UP000064912">
    <property type="component" value="Chromosome"/>
</dbReference>
<reference evidence="11 12" key="1">
    <citation type="submission" date="2015-02" db="EMBL/GenBank/DDBJ databases">
        <title>Genome sequene of Rhodovulum sulfidophilum DSM 2351.</title>
        <authorList>
            <person name="Nagao N."/>
        </authorList>
    </citation>
    <scope>NUCLEOTIDE SEQUENCE [LARGE SCALE GENOMIC DNA]</scope>
    <source>
        <strain evidence="11 12">DSM 2351</strain>
    </source>
</reference>
<evidence type="ECO:0000313" key="12">
    <source>
        <dbReference type="Proteomes" id="UP000064912"/>
    </source>
</evidence>
<evidence type="ECO:0000256" key="8">
    <source>
        <dbReference type="ARBA" id="ARBA00023315"/>
    </source>
</evidence>
<dbReference type="GO" id="GO:0042158">
    <property type="term" value="P:lipoprotein biosynthetic process"/>
    <property type="evidence" value="ECO:0007669"/>
    <property type="project" value="UniProtKB-UniRule"/>
</dbReference>
<evidence type="ECO:0000259" key="10">
    <source>
        <dbReference type="PROSITE" id="PS50263"/>
    </source>
</evidence>
<dbReference type="PANTHER" id="PTHR38686:SF1">
    <property type="entry name" value="APOLIPOPROTEIN N-ACYLTRANSFERASE"/>
    <property type="match status" value="1"/>
</dbReference>
<dbReference type="Pfam" id="PF00795">
    <property type="entry name" value="CN_hydrolase"/>
    <property type="match status" value="1"/>
</dbReference>
<comment type="catalytic activity">
    <reaction evidence="9">
        <text>N-terminal S-1,2-diacyl-sn-glyceryl-L-cysteinyl-[lipoprotein] + a glycerophospholipid = N-acyl-S-1,2-diacyl-sn-glyceryl-L-cysteinyl-[lipoprotein] + a 2-acyl-sn-glycero-3-phospholipid + H(+)</text>
        <dbReference type="Rhea" id="RHEA:48228"/>
        <dbReference type="Rhea" id="RHEA-COMP:14681"/>
        <dbReference type="Rhea" id="RHEA-COMP:14684"/>
        <dbReference type="ChEBI" id="CHEBI:15378"/>
        <dbReference type="ChEBI" id="CHEBI:136912"/>
        <dbReference type="ChEBI" id="CHEBI:140656"/>
        <dbReference type="ChEBI" id="CHEBI:140657"/>
        <dbReference type="ChEBI" id="CHEBI:140660"/>
        <dbReference type="EC" id="2.3.1.269"/>
    </reaction>
</comment>
<evidence type="ECO:0000256" key="2">
    <source>
        <dbReference type="ARBA" id="ARBA00010065"/>
    </source>
</evidence>
<keyword evidence="7 9" id="KW-0472">Membrane</keyword>
<accession>A0A0D6B041</accession>
<comment type="similarity">
    <text evidence="2 9">Belongs to the CN hydrolase family. Apolipoprotein N-acyltransferase subfamily.</text>
</comment>
<feature type="domain" description="CN hydrolase" evidence="10">
    <location>
        <begin position="232"/>
        <end position="472"/>
    </location>
</feature>
<evidence type="ECO:0000256" key="1">
    <source>
        <dbReference type="ARBA" id="ARBA00004651"/>
    </source>
</evidence>
<dbReference type="GO" id="GO:0016410">
    <property type="term" value="F:N-acyltransferase activity"/>
    <property type="evidence" value="ECO:0007669"/>
    <property type="project" value="UniProtKB-UniRule"/>
</dbReference>
<dbReference type="EC" id="2.3.1.269" evidence="9"/>
<feature type="transmembrane region" description="Helical" evidence="9">
    <location>
        <begin position="92"/>
        <end position="115"/>
    </location>
</feature>
<dbReference type="CDD" id="cd07571">
    <property type="entry name" value="ALP_N-acyl_transferase"/>
    <property type="match status" value="1"/>
</dbReference>
<keyword evidence="5 9" id="KW-0812">Transmembrane</keyword>
<comment type="pathway">
    <text evidence="9">Protein modification; lipoprotein biosynthesis (N-acyl transfer).</text>
</comment>
<dbReference type="UniPathway" id="UPA00666"/>
<dbReference type="KEGG" id="rsu:NHU_01060"/>
<sequence>MRSARFRRVFARPAWPTWAAFGLGLGLALGQAPWSLWPLALCALAGLIWLVARAGTPGRSARIAWTGGAGHFALALSWIVEPFLVDIRHDGWMAPFALILMAAGLALFWGAAGAFAGWAGRGPRGRALAFVLALSAAELARGYVLTGFPWALPGHVWIGAPQMQLAALTGQYGLTLVTLLVAALPVLLPVGPGRSLGAGLAVAAVAGLGLWGWAREAARVPAETDPPQVRLIQPNAAQHLKWRRDMIPVFWERQLAYTAEPGDPPPDLIVWPETAVPFWLENAGDGLGRIARAAGGVPVAAGIQRSDGPLAYNSLAVIGAGGRLLGLYDKHHLVPFGEYIPGASLLGRFGIRGLAANDVYGYAPGPGPRLLDLGVRLGQALPLICYEAVFPQDLRGTARPRWILQVTNDAWFGTRTGPYQHLALARLRAVETGLPFLRSANTGVSAVIDGRGRVLASLPLGRAGQISAPLPPALDETPYARAGDVPVLILLCLGLAFFVATRAMK</sequence>
<dbReference type="HAMAP" id="MF_01148">
    <property type="entry name" value="Lnt"/>
    <property type="match status" value="1"/>
</dbReference>
<gene>
    <name evidence="9" type="primary">lnt</name>
    <name evidence="11" type="ORF">NHU_01060</name>
</gene>
<evidence type="ECO:0000256" key="6">
    <source>
        <dbReference type="ARBA" id="ARBA00022989"/>
    </source>
</evidence>
<dbReference type="InterPro" id="IPR004563">
    <property type="entry name" value="Apolipo_AcylTrfase"/>
</dbReference>
<dbReference type="PATRIC" id="fig|35806.4.peg.1087"/>
<dbReference type="eggNOG" id="COG0815">
    <property type="taxonomic scope" value="Bacteria"/>
</dbReference>
<dbReference type="PROSITE" id="PS50263">
    <property type="entry name" value="CN_HYDROLASE"/>
    <property type="match status" value="1"/>
</dbReference>
<protein>
    <recommendedName>
        <fullName evidence="9">Apolipoprotein N-acyltransferase</fullName>
        <shortName evidence="9">ALP N-acyltransferase</shortName>
        <ecNumber evidence="9">2.3.1.269</ecNumber>
    </recommendedName>
</protein>
<dbReference type="InterPro" id="IPR036526">
    <property type="entry name" value="C-N_Hydrolase_sf"/>
</dbReference>
<keyword evidence="8 9" id="KW-0012">Acyltransferase</keyword>
<keyword evidence="3 9" id="KW-1003">Cell membrane</keyword>
<feature type="transmembrane region" description="Helical" evidence="9">
    <location>
        <begin position="9"/>
        <end position="28"/>
    </location>
</feature>
<feature type="transmembrane region" description="Helical" evidence="9">
    <location>
        <begin position="127"/>
        <end position="145"/>
    </location>
</feature>
<proteinExistence type="inferred from homology"/>
<keyword evidence="4 9" id="KW-0808">Transferase</keyword>
<dbReference type="AlphaFoldDB" id="A0A0D6B041"/>
<evidence type="ECO:0000313" key="11">
    <source>
        <dbReference type="EMBL" id="BAQ68225.1"/>
    </source>
</evidence>
<dbReference type="Pfam" id="PF20154">
    <property type="entry name" value="LNT_N"/>
    <property type="match status" value="1"/>
</dbReference>
<evidence type="ECO:0000256" key="9">
    <source>
        <dbReference type="HAMAP-Rule" id="MF_01148"/>
    </source>
</evidence>
<dbReference type="SUPFAM" id="SSF56317">
    <property type="entry name" value="Carbon-nitrogen hydrolase"/>
    <property type="match status" value="1"/>
</dbReference>
<evidence type="ECO:0000256" key="5">
    <source>
        <dbReference type="ARBA" id="ARBA00022692"/>
    </source>
</evidence>
<feature type="transmembrane region" description="Helical" evidence="9">
    <location>
        <begin position="165"/>
        <end position="188"/>
    </location>
</feature>
<evidence type="ECO:0000256" key="3">
    <source>
        <dbReference type="ARBA" id="ARBA00022475"/>
    </source>
</evidence>
<dbReference type="InterPro" id="IPR045378">
    <property type="entry name" value="LNT_N"/>
</dbReference>
<feature type="transmembrane region" description="Helical" evidence="9">
    <location>
        <begin position="34"/>
        <end position="51"/>
    </location>
</feature>
<dbReference type="InterPro" id="IPR003010">
    <property type="entry name" value="C-N_Hydrolase"/>
</dbReference>
<evidence type="ECO:0000256" key="7">
    <source>
        <dbReference type="ARBA" id="ARBA00023136"/>
    </source>
</evidence>
<dbReference type="GO" id="GO:0005886">
    <property type="term" value="C:plasma membrane"/>
    <property type="evidence" value="ECO:0007669"/>
    <property type="project" value="UniProtKB-SubCell"/>
</dbReference>
<feature type="transmembrane region" description="Helical" evidence="9">
    <location>
        <begin position="485"/>
        <end position="504"/>
    </location>
</feature>
<feature type="transmembrane region" description="Helical" evidence="9">
    <location>
        <begin position="63"/>
        <end position="80"/>
    </location>
</feature>
<organism evidence="11 12">
    <name type="scientific">Rhodovulum sulfidophilum</name>
    <name type="common">Rhodobacter sulfidophilus</name>
    <dbReference type="NCBI Taxonomy" id="35806"/>
    <lineage>
        <taxon>Bacteria</taxon>
        <taxon>Pseudomonadati</taxon>
        <taxon>Pseudomonadota</taxon>
        <taxon>Alphaproteobacteria</taxon>
        <taxon>Rhodobacterales</taxon>
        <taxon>Paracoccaceae</taxon>
        <taxon>Rhodovulum</taxon>
    </lineage>
</organism>
<comment type="subcellular location">
    <subcellularLocation>
        <location evidence="1 9">Cell membrane</location>
        <topology evidence="1 9">Multi-pass membrane protein</topology>
    </subcellularLocation>
</comment>
<name>A0A0D6B041_RHOSU</name>